<keyword evidence="4" id="KW-0973">c-di-GMP</keyword>
<sequence>MTSRKLVNLVSGVLVVAVLLPILLSVYFAHRKAEQVFHDELGEFAEQALQRTGEVVDQAIFAIDDINRFKDDTCSPAHAEAMHRVALEYRYVQEVMFQQNNRILCSSLETFTHNETLGKPDRYGPHGFNAWYSTPLLRGFPRKMVYVGKQNHLALLDPISFIDVLPWGNYTLNIVMVGLNKKLIIVSNNQYVSEEWREPLEQGLEEFESDNNLYVIRRDNDLGLAMIVWASTTPLTTAWYQQLFIWLPVGLLISLAFGGFLIRILRRLLSPQNRLMDAIKNREISVVYQPIVQLQNSKCVGAEALIRWQQQDGSMLSPDVFIPLAEQTGLVTQLTELVIELIFLELGEWLHQHPDFHISVNLGARDVHSLHILEVIAPYLTRYSVKPGQIALEITERGFADPKITAPMIAQYREAGHPVYIDDFGTGYSSLSYLQDLDIDILKIDKSFVDALEYKNVTPHIIEMANSLGVLMVAEGIETPGQATWLRKQGVQYGQGWLFSKALAKQEFIAWVANDRRSGLKAQNKP</sequence>
<evidence type="ECO:0000256" key="7">
    <source>
        <dbReference type="ARBA" id="ARBA00022989"/>
    </source>
</evidence>
<dbReference type="SUPFAM" id="SSF141868">
    <property type="entry name" value="EAL domain-like"/>
    <property type="match status" value="1"/>
</dbReference>
<dbReference type="InterPro" id="IPR050706">
    <property type="entry name" value="Cyclic-di-GMP_PDE-like"/>
</dbReference>
<evidence type="ECO:0000256" key="6">
    <source>
        <dbReference type="ARBA" id="ARBA00022801"/>
    </source>
</evidence>
<reference evidence="12 13" key="1">
    <citation type="submission" date="2024-07" db="EMBL/GenBank/DDBJ databases">
        <authorList>
            <person name="Wang L."/>
        </authorList>
    </citation>
    <scope>NUCLEOTIDE SEQUENCE [LARGE SCALE GENOMIC DNA]</scope>
    <source>
        <strain evidence="12 13">WL359</strain>
    </source>
</reference>
<feature type="domain" description="EAL" evidence="11">
    <location>
        <begin position="268"/>
        <end position="516"/>
    </location>
</feature>
<evidence type="ECO:0000256" key="5">
    <source>
        <dbReference type="ARBA" id="ARBA00022692"/>
    </source>
</evidence>
<dbReference type="Proteomes" id="UP001555342">
    <property type="component" value="Unassembled WGS sequence"/>
</dbReference>
<evidence type="ECO:0000313" key="13">
    <source>
        <dbReference type="Proteomes" id="UP001555342"/>
    </source>
</evidence>
<evidence type="ECO:0000256" key="3">
    <source>
        <dbReference type="ARBA" id="ARBA00022475"/>
    </source>
</evidence>
<organism evidence="12 13">
    <name type="scientific">Buttiauxella gaviniae</name>
    <dbReference type="NCBI Taxonomy" id="82990"/>
    <lineage>
        <taxon>Bacteria</taxon>
        <taxon>Pseudomonadati</taxon>
        <taxon>Pseudomonadota</taxon>
        <taxon>Gammaproteobacteria</taxon>
        <taxon>Enterobacterales</taxon>
        <taxon>Enterobacteriaceae</taxon>
        <taxon>Buttiauxella</taxon>
    </lineage>
</organism>
<dbReference type="EMBL" id="JBFMVT010000002">
    <property type="protein sequence ID" value="MEW7313855.1"/>
    <property type="molecule type" value="Genomic_DNA"/>
</dbReference>
<comment type="caution">
    <text evidence="12">The sequence shown here is derived from an EMBL/GenBank/DDBJ whole genome shotgun (WGS) entry which is preliminary data.</text>
</comment>
<gene>
    <name evidence="12" type="ORF">AB1E22_14335</name>
</gene>
<protein>
    <recommendedName>
        <fullName evidence="2">cyclic-guanylate-specific phosphodiesterase</fullName>
        <ecNumber evidence="2">3.1.4.52</ecNumber>
    </recommendedName>
</protein>
<dbReference type="EC" id="3.1.4.52" evidence="2"/>
<feature type="transmembrane region" description="Helical" evidence="10">
    <location>
        <begin position="6"/>
        <end position="29"/>
    </location>
</feature>
<dbReference type="Pfam" id="PF00563">
    <property type="entry name" value="EAL"/>
    <property type="match status" value="1"/>
</dbReference>
<keyword evidence="13" id="KW-1185">Reference proteome</keyword>
<comment type="catalytic activity">
    <reaction evidence="9">
        <text>3',3'-c-di-GMP + H2O = 5'-phosphoguanylyl(3'-&gt;5')guanosine + H(+)</text>
        <dbReference type="Rhea" id="RHEA:24902"/>
        <dbReference type="ChEBI" id="CHEBI:15377"/>
        <dbReference type="ChEBI" id="CHEBI:15378"/>
        <dbReference type="ChEBI" id="CHEBI:58754"/>
        <dbReference type="ChEBI" id="CHEBI:58805"/>
        <dbReference type="EC" id="3.1.4.52"/>
    </reaction>
</comment>
<evidence type="ECO:0000256" key="1">
    <source>
        <dbReference type="ARBA" id="ARBA00004651"/>
    </source>
</evidence>
<name>A0ABV3NWC3_9ENTR</name>
<comment type="subcellular location">
    <subcellularLocation>
        <location evidence="1">Cell membrane</location>
        <topology evidence="1">Multi-pass membrane protein</topology>
    </subcellularLocation>
</comment>
<evidence type="ECO:0000313" key="12">
    <source>
        <dbReference type="EMBL" id="MEW7313855.1"/>
    </source>
</evidence>
<dbReference type="CDD" id="cd01948">
    <property type="entry name" value="EAL"/>
    <property type="match status" value="1"/>
</dbReference>
<keyword evidence="5 10" id="KW-0812">Transmembrane</keyword>
<evidence type="ECO:0000256" key="8">
    <source>
        <dbReference type="ARBA" id="ARBA00023136"/>
    </source>
</evidence>
<evidence type="ECO:0000256" key="9">
    <source>
        <dbReference type="ARBA" id="ARBA00034290"/>
    </source>
</evidence>
<dbReference type="InterPro" id="IPR035919">
    <property type="entry name" value="EAL_sf"/>
</dbReference>
<dbReference type="InterPro" id="IPR001633">
    <property type="entry name" value="EAL_dom"/>
</dbReference>
<dbReference type="SMART" id="SM00052">
    <property type="entry name" value="EAL"/>
    <property type="match status" value="1"/>
</dbReference>
<evidence type="ECO:0000256" key="10">
    <source>
        <dbReference type="SAM" id="Phobius"/>
    </source>
</evidence>
<keyword evidence="6" id="KW-0378">Hydrolase</keyword>
<feature type="transmembrane region" description="Helical" evidence="10">
    <location>
        <begin position="246"/>
        <end position="265"/>
    </location>
</feature>
<dbReference type="PANTHER" id="PTHR33121">
    <property type="entry name" value="CYCLIC DI-GMP PHOSPHODIESTERASE PDEF"/>
    <property type="match status" value="1"/>
</dbReference>
<dbReference type="Gene3D" id="3.20.20.450">
    <property type="entry name" value="EAL domain"/>
    <property type="match status" value="1"/>
</dbReference>
<proteinExistence type="predicted"/>
<evidence type="ECO:0000259" key="11">
    <source>
        <dbReference type="PROSITE" id="PS50883"/>
    </source>
</evidence>
<evidence type="ECO:0000256" key="4">
    <source>
        <dbReference type="ARBA" id="ARBA00022636"/>
    </source>
</evidence>
<dbReference type="PROSITE" id="PS50883">
    <property type="entry name" value="EAL"/>
    <property type="match status" value="1"/>
</dbReference>
<accession>A0ABV3NWC3</accession>
<keyword evidence="3" id="KW-1003">Cell membrane</keyword>
<keyword evidence="7 10" id="KW-1133">Transmembrane helix</keyword>
<dbReference type="Pfam" id="PF12792">
    <property type="entry name" value="CSS-motif"/>
    <property type="match status" value="1"/>
</dbReference>
<keyword evidence="8 10" id="KW-0472">Membrane</keyword>
<evidence type="ECO:0000256" key="2">
    <source>
        <dbReference type="ARBA" id="ARBA00012282"/>
    </source>
</evidence>
<dbReference type="PANTHER" id="PTHR33121:SF81">
    <property type="entry name" value="CYCLIC DI-GMP PHOSPHODIESTERASE PDEB-RELATED"/>
    <property type="match status" value="1"/>
</dbReference>
<dbReference type="RefSeq" id="WP_367595910.1">
    <property type="nucleotide sequence ID" value="NZ_JBFMVT010000002.1"/>
</dbReference>
<dbReference type="InterPro" id="IPR024744">
    <property type="entry name" value="CSS-motif_dom"/>
</dbReference>